<name>A0A938YP23_9ACTN</name>
<feature type="domain" description="Glyoxalase/Bleomycin resistance-like N-terminal" evidence="2">
    <location>
        <begin position="10"/>
        <end position="46"/>
    </location>
</feature>
<sequence length="151" mass="16207">MPSQPATEIYLNLPVAELERAQTFYRALGFEIDERFTDENASMVKISDTIYLMLLVKPFFQQFTDAEIADTATTVGGIYCISAPDRAAVYELQRTALAAGAGPSKADLEDGPMYSKSFRDLDGHHWEVLAAESAAPAGSTGSTESTGSSAA</sequence>
<dbReference type="EMBL" id="JAERWL010000015">
    <property type="protein sequence ID" value="MBM9478091.1"/>
    <property type="molecule type" value="Genomic_DNA"/>
</dbReference>
<evidence type="ECO:0000256" key="1">
    <source>
        <dbReference type="SAM" id="MobiDB-lite"/>
    </source>
</evidence>
<dbReference type="Gene3D" id="3.10.180.10">
    <property type="entry name" value="2,3-Dihydroxybiphenyl 1,2-Dioxygenase, domain 1"/>
    <property type="match status" value="1"/>
</dbReference>
<proteinExistence type="predicted"/>
<evidence type="ECO:0000313" key="3">
    <source>
        <dbReference type="EMBL" id="MBM9478091.1"/>
    </source>
</evidence>
<comment type="caution">
    <text evidence="3">The sequence shown here is derived from an EMBL/GenBank/DDBJ whole genome shotgun (WGS) entry which is preliminary data.</text>
</comment>
<dbReference type="InterPro" id="IPR053863">
    <property type="entry name" value="Glyoxy/Ble-like_N"/>
</dbReference>
<organism evidence="3 4">
    <name type="scientific">Nakamurella flavida</name>
    <dbReference type="NCBI Taxonomy" id="363630"/>
    <lineage>
        <taxon>Bacteria</taxon>
        <taxon>Bacillati</taxon>
        <taxon>Actinomycetota</taxon>
        <taxon>Actinomycetes</taxon>
        <taxon>Nakamurellales</taxon>
        <taxon>Nakamurellaceae</taxon>
        <taxon>Nakamurella</taxon>
    </lineage>
</organism>
<gene>
    <name evidence="3" type="ORF">JL107_16705</name>
</gene>
<dbReference type="PANTHER" id="PTHR36503:SF2">
    <property type="entry name" value="BLR2408 PROTEIN"/>
    <property type="match status" value="1"/>
</dbReference>
<dbReference type="AlphaFoldDB" id="A0A938YP23"/>
<feature type="region of interest" description="Disordered" evidence="1">
    <location>
        <begin position="132"/>
        <end position="151"/>
    </location>
</feature>
<evidence type="ECO:0000259" key="2">
    <source>
        <dbReference type="Pfam" id="PF22677"/>
    </source>
</evidence>
<protein>
    <recommendedName>
        <fullName evidence="2">Glyoxalase/Bleomycin resistance-like N-terminal domain-containing protein</fullName>
    </recommendedName>
</protein>
<dbReference type="PANTHER" id="PTHR36503">
    <property type="entry name" value="BLR2520 PROTEIN"/>
    <property type="match status" value="1"/>
</dbReference>
<dbReference type="Proteomes" id="UP000663801">
    <property type="component" value="Unassembled WGS sequence"/>
</dbReference>
<evidence type="ECO:0000313" key="4">
    <source>
        <dbReference type="Proteomes" id="UP000663801"/>
    </source>
</evidence>
<dbReference type="RefSeq" id="WP_205258213.1">
    <property type="nucleotide sequence ID" value="NZ_BAAAPV010000002.1"/>
</dbReference>
<dbReference type="SUPFAM" id="SSF54593">
    <property type="entry name" value="Glyoxalase/Bleomycin resistance protein/Dihydroxybiphenyl dioxygenase"/>
    <property type="match status" value="1"/>
</dbReference>
<keyword evidence="4" id="KW-1185">Reference proteome</keyword>
<reference evidence="3" key="1">
    <citation type="submission" date="2021-01" db="EMBL/GenBank/DDBJ databases">
        <title>KCTC 19127 draft genome.</title>
        <authorList>
            <person name="An D."/>
        </authorList>
    </citation>
    <scope>NUCLEOTIDE SEQUENCE</scope>
    <source>
        <strain evidence="3">KCTC 19127</strain>
    </source>
</reference>
<dbReference type="Pfam" id="PF22677">
    <property type="entry name" value="Ble-like_N"/>
    <property type="match status" value="1"/>
</dbReference>
<dbReference type="InterPro" id="IPR029068">
    <property type="entry name" value="Glyas_Bleomycin-R_OHBP_Dase"/>
</dbReference>
<accession>A0A938YP23</accession>